<comment type="caution">
    <text evidence="2">The sequence shown here is derived from an EMBL/GenBank/DDBJ whole genome shotgun (WGS) entry which is preliminary data.</text>
</comment>
<dbReference type="Proteomes" id="UP001362999">
    <property type="component" value="Unassembled WGS sequence"/>
</dbReference>
<organism evidence="2 4">
    <name type="scientific">Favolaschia claudopus</name>
    <dbReference type="NCBI Taxonomy" id="2862362"/>
    <lineage>
        <taxon>Eukaryota</taxon>
        <taxon>Fungi</taxon>
        <taxon>Dikarya</taxon>
        <taxon>Basidiomycota</taxon>
        <taxon>Agaricomycotina</taxon>
        <taxon>Agaricomycetes</taxon>
        <taxon>Agaricomycetidae</taxon>
        <taxon>Agaricales</taxon>
        <taxon>Marasmiineae</taxon>
        <taxon>Mycenaceae</taxon>
        <taxon>Favolaschia</taxon>
    </lineage>
</organism>
<accession>A0AAV9Z4M4</accession>
<feature type="domain" description="DUF6533" evidence="1">
    <location>
        <begin position="29"/>
        <end position="69"/>
    </location>
</feature>
<dbReference type="EMBL" id="JAWWNJ010000093">
    <property type="protein sequence ID" value="KAK6997203.1"/>
    <property type="molecule type" value="Genomic_DNA"/>
</dbReference>
<evidence type="ECO:0000313" key="4">
    <source>
        <dbReference type="Proteomes" id="UP001362999"/>
    </source>
</evidence>
<dbReference type="Pfam" id="PF20151">
    <property type="entry name" value="DUF6533"/>
    <property type="match status" value="1"/>
</dbReference>
<evidence type="ECO:0000313" key="3">
    <source>
        <dbReference type="EMBL" id="KAK6997203.1"/>
    </source>
</evidence>
<evidence type="ECO:0000313" key="2">
    <source>
        <dbReference type="EMBL" id="KAK6971356.1"/>
    </source>
</evidence>
<dbReference type="InterPro" id="IPR045340">
    <property type="entry name" value="DUF6533"/>
</dbReference>
<keyword evidence="4" id="KW-1185">Reference proteome</keyword>
<evidence type="ECO:0000259" key="1">
    <source>
        <dbReference type="Pfam" id="PF20151"/>
    </source>
</evidence>
<gene>
    <name evidence="3" type="ORF">R3P38DRAFT_2798725</name>
    <name evidence="2" type="ORF">R3P38DRAFT_2813930</name>
</gene>
<name>A0AAV9Z4M4_9AGAR</name>
<protein>
    <recommendedName>
        <fullName evidence="1">DUF6533 domain-containing protein</fullName>
    </recommendedName>
</protein>
<reference evidence="2 4" key="1">
    <citation type="journal article" date="2024" name="J Genomics">
        <title>Draft genome sequencing and assembly of Favolaschia claudopus CIRM-BRFM 2984 isolated from oak limbs.</title>
        <authorList>
            <person name="Navarro D."/>
            <person name="Drula E."/>
            <person name="Chaduli D."/>
            <person name="Cazenave R."/>
            <person name="Ahrendt S."/>
            <person name="Wang J."/>
            <person name="Lipzen A."/>
            <person name="Daum C."/>
            <person name="Barry K."/>
            <person name="Grigoriev I.V."/>
            <person name="Favel A."/>
            <person name="Rosso M.N."/>
            <person name="Martin F."/>
        </authorList>
    </citation>
    <scope>NUCLEOTIDE SEQUENCE [LARGE SCALE GENOMIC DNA]</scope>
    <source>
        <strain evidence="2 4">CIRM-BRFM 2984</strain>
    </source>
</reference>
<sequence>MPPPPALTVNSLSQCLNWGGTYFTALPGAAASVVTYDYFLTVSDEVDFVWNHRLGLPKVVFFLSRYLLPATELNWPCSGLWLSSGSRQMQAQSGCYGCSNSEQYTGRAQQGCSTEMPYPGLASGSWLTFSVMHVDNYSPFQLQDKPINLSRPTAVAPCIARCKLMKSSGGVSHDYQSFEDGNEQR</sequence>
<dbReference type="AlphaFoldDB" id="A0AAV9Z4M4"/>
<proteinExistence type="predicted"/>
<dbReference type="EMBL" id="JAWWNJ010000214">
    <property type="protein sequence ID" value="KAK6971356.1"/>
    <property type="molecule type" value="Genomic_DNA"/>
</dbReference>